<evidence type="ECO:0000313" key="4">
    <source>
        <dbReference type="EMBL" id="MFC7273183.1"/>
    </source>
</evidence>
<dbReference type="Gene3D" id="3.40.630.30">
    <property type="match status" value="1"/>
</dbReference>
<dbReference type="GO" id="GO:0016746">
    <property type="term" value="F:acyltransferase activity"/>
    <property type="evidence" value="ECO:0007669"/>
    <property type="project" value="UniProtKB-KW"/>
</dbReference>
<dbReference type="EC" id="2.3.1.-" evidence="4"/>
<protein>
    <submittedName>
        <fullName evidence="4">GNAT family N-acetyltransferase</fullName>
        <ecNumber evidence="4">2.3.1.-</ecNumber>
    </submittedName>
</protein>
<comment type="caution">
    <text evidence="4">The sequence shown here is derived from an EMBL/GenBank/DDBJ whole genome shotgun (WGS) entry which is preliminary data.</text>
</comment>
<dbReference type="RefSeq" id="WP_378964712.1">
    <property type="nucleotide sequence ID" value="NZ_JBHTBJ010000002.1"/>
</dbReference>
<dbReference type="InterPro" id="IPR016181">
    <property type="entry name" value="Acyl_CoA_acyltransferase"/>
</dbReference>
<sequence length="273" mass="28709">MPLAVEPWFLRRRWAAAGGRTFALRGDDGELLAAGAVCPAGDGVVVTGLVDPGARGRGLGARVLDRGLALAAGVGSERDGDVALPVTVTVETESLTEEGAALFASRGLRQVFAEDVMRIELEDPASASWPVGTVVSEWSGDTAGRFHGVYRESFKDRPGFPDEAAAEWIAEYAEDDEFRPGWSVLVSLPGLGDAGYVTAALGWIVQVGVVPQARGRGVGAALVRESLGRMAADGASEAWLNVNVNNPGAAALYRRLGFADRGQRARYTNELAS</sequence>
<dbReference type="InterPro" id="IPR050680">
    <property type="entry name" value="YpeA/RimI_acetyltransf"/>
</dbReference>
<accession>A0ABW2HJ34</accession>
<feature type="domain" description="N-acetyltransferase" evidence="3">
    <location>
        <begin position="133"/>
        <end position="273"/>
    </location>
</feature>
<dbReference type="PANTHER" id="PTHR43420:SF12">
    <property type="entry name" value="N-ACETYLTRANSFERASE DOMAIN-CONTAINING PROTEIN"/>
    <property type="match status" value="1"/>
</dbReference>
<dbReference type="SUPFAM" id="SSF55729">
    <property type="entry name" value="Acyl-CoA N-acyltransferases (Nat)"/>
    <property type="match status" value="2"/>
</dbReference>
<dbReference type="EMBL" id="JBHTBJ010000002">
    <property type="protein sequence ID" value="MFC7273183.1"/>
    <property type="molecule type" value="Genomic_DNA"/>
</dbReference>
<dbReference type="PROSITE" id="PS51186">
    <property type="entry name" value="GNAT"/>
    <property type="match status" value="1"/>
</dbReference>
<evidence type="ECO:0000313" key="5">
    <source>
        <dbReference type="Proteomes" id="UP001596548"/>
    </source>
</evidence>
<dbReference type="Pfam" id="PF00583">
    <property type="entry name" value="Acetyltransf_1"/>
    <property type="match status" value="1"/>
</dbReference>
<name>A0ABW2HJ34_9ACTN</name>
<dbReference type="Proteomes" id="UP001596548">
    <property type="component" value="Unassembled WGS sequence"/>
</dbReference>
<dbReference type="InterPro" id="IPR000182">
    <property type="entry name" value="GNAT_dom"/>
</dbReference>
<reference evidence="5" key="1">
    <citation type="journal article" date="2019" name="Int. J. Syst. Evol. Microbiol.">
        <title>The Global Catalogue of Microorganisms (GCM) 10K type strain sequencing project: providing services to taxonomists for standard genome sequencing and annotation.</title>
        <authorList>
            <consortium name="The Broad Institute Genomics Platform"/>
            <consortium name="The Broad Institute Genome Sequencing Center for Infectious Disease"/>
            <person name="Wu L."/>
            <person name="Ma J."/>
        </authorList>
    </citation>
    <scope>NUCLEOTIDE SEQUENCE [LARGE SCALE GENOMIC DNA]</scope>
    <source>
        <strain evidence="5">XZYJT-10</strain>
    </source>
</reference>
<gene>
    <name evidence="4" type="ORF">ACFQS1_04235</name>
</gene>
<dbReference type="CDD" id="cd04301">
    <property type="entry name" value="NAT_SF"/>
    <property type="match status" value="1"/>
</dbReference>
<keyword evidence="5" id="KW-1185">Reference proteome</keyword>
<keyword evidence="1 4" id="KW-0808">Transferase</keyword>
<evidence type="ECO:0000256" key="1">
    <source>
        <dbReference type="ARBA" id="ARBA00022679"/>
    </source>
</evidence>
<organism evidence="4 5">
    <name type="scientific">Paractinoplanes rhizophilus</name>
    <dbReference type="NCBI Taxonomy" id="1416877"/>
    <lineage>
        <taxon>Bacteria</taxon>
        <taxon>Bacillati</taxon>
        <taxon>Actinomycetota</taxon>
        <taxon>Actinomycetes</taxon>
        <taxon>Micromonosporales</taxon>
        <taxon>Micromonosporaceae</taxon>
        <taxon>Paractinoplanes</taxon>
    </lineage>
</organism>
<evidence type="ECO:0000256" key="2">
    <source>
        <dbReference type="ARBA" id="ARBA00023315"/>
    </source>
</evidence>
<dbReference type="PANTHER" id="PTHR43420">
    <property type="entry name" value="ACETYLTRANSFERASE"/>
    <property type="match status" value="1"/>
</dbReference>
<evidence type="ECO:0000259" key="3">
    <source>
        <dbReference type="PROSITE" id="PS51186"/>
    </source>
</evidence>
<keyword evidence="2 4" id="KW-0012">Acyltransferase</keyword>
<proteinExistence type="predicted"/>